<dbReference type="NCBIfam" id="NF006054">
    <property type="entry name" value="PRK08202.1"/>
    <property type="match status" value="1"/>
</dbReference>
<dbReference type="GO" id="GO:0004731">
    <property type="term" value="F:purine-nucleoside phosphorylase activity"/>
    <property type="evidence" value="ECO:0007669"/>
    <property type="project" value="UniProtKB-EC"/>
</dbReference>
<dbReference type="UniPathway" id="UPA00606"/>
<dbReference type="PROSITE" id="PS01240">
    <property type="entry name" value="PNP_MTAP_2"/>
    <property type="match status" value="1"/>
</dbReference>
<dbReference type="PANTHER" id="PTHR11904">
    <property type="entry name" value="METHYLTHIOADENOSINE/PURINE NUCLEOSIDE PHOSPHORYLASE"/>
    <property type="match status" value="1"/>
</dbReference>
<dbReference type="EC" id="2.4.2.1" evidence="9"/>
<dbReference type="Gene3D" id="3.40.50.1580">
    <property type="entry name" value="Nucleoside phosphorylase domain"/>
    <property type="match status" value="1"/>
</dbReference>
<dbReference type="CDD" id="cd09009">
    <property type="entry name" value="PNP-EcPNPII_like"/>
    <property type="match status" value="1"/>
</dbReference>
<dbReference type="NCBIfam" id="TIGR01697">
    <property type="entry name" value="PNPH-PUNA-XAPA"/>
    <property type="match status" value="1"/>
</dbReference>
<feature type="binding site" evidence="10">
    <location>
        <position position="30"/>
    </location>
    <ligand>
        <name>phosphate</name>
        <dbReference type="ChEBI" id="CHEBI:43474"/>
    </ligand>
</feature>
<comment type="caution">
    <text evidence="12">The sequence shown here is derived from an EMBL/GenBank/DDBJ whole genome shotgun (WGS) entry which is preliminary data.</text>
</comment>
<evidence type="ECO:0000259" key="11">
    <source>
        <dbReference type="Pfam" id="PF01048"/>
    </source>
</evidence>
<evidence type="ECO:0000256" key="10">
    <source>
        <dbReference type="PIRSR" id="PIRSR000477-2"/>
    </source>
</evidence>
<keyword evidence="5" id="KW-0597">Phosphoprotein</keyword>
<dbReference type="NCBIfam" id="TIGR01700">
    <property type="entry name" value="PNPH"/>
    <property type="match status" value="1"/>
</dbReference>
<evidence type="ECO:0000313" key="13">
    <source>
        <dbReference type="Proteomes" id="UP000029622"/>
    </source>
</evidence>
<organism evidence="12 13">
    <name type="scientific">Caloranaerobacter azorensis H53214</name>
    <dbReference type="NCBI Taxonomy" id="1156417"/>
    <lineage>
        <taxon>Bacteria</taxon>
        <taxon>Bacillati</taxon>
        <taxon>Bacillota</taxon>
        <taxon>Tissierellia</taxon>
        <taxon>Tissierellales</taxon>
        <taxon>Thermohalobacteraceae</taxon>
        <taxon>Caloranaerobacter</taxon>
    </lineage>
</organism>
<comment type="pathway">
    <text evidence="2 9">Purine metabolism; purine nucleoside salvage.</text>
</comment>
<feature type="binding site" evidence="10">
    <location>
        <position position="212"/>
    </location>
    <ligand>
        <name>phosphate</name>
        <dbReference type="ChEBI" id="CHEBI:43474"/>
    </ligand>
</feature>
<evidence type="ECO:0000256" key="6">
    <source>
        <dbReference type="ARBA" id="ARBA00022676"/>
    </source>
</evidence>
<evidence type="ECO:0000256" key="5">
    <source>
        <dbReference type="ARBA" id="ARBA00022553"/>
    </source>
</evidence>
<evidence type="ECO:0000313" key="12">
    <source>
        <dbReference type="EMBL" id="KGG81401.1"/>
    </source>
</evidence>
<dbReference type="InterPro" id="IPR011270">
    <property type="entry name" value="Pur_Nuc_Pase_Ino/Guo-sp"/>
</dbReference>
<feature type="binding site" evidence="10">
    <location>
        <position position="113"/>
    </location>
    <ligand>
        <name>phosphate</name>
        <dbReference type="ChEBI" id="CHEBI:43474"/>
    </ligand>
</feature>
<evidence type="ECO:0000256" key="3">
    <source>
        <dbReference type="ARBA" id="ARBA00006751"/>
    </source>
</evidence>
<dbReference type="InterPro" id="IPR000845">
    <property type="entry name" value="Nucleoside_phosphorylase_d"/>
</dbReference>
<dbReference type="InterPro" id="IPR018099">
    <property type="entry name" value="Purine_phosphorylase-2_CS"/>
</dbReference>
<dbReference type="InterPro" id="IPR011268">
    <property type="entry name" value="Purine_phosphorylase"/>
</dbReference>
<dbReference type="PANTHER" id="PTHR11904:SF9">
    <property type="entry name" value="PURINE NUCLEOSIDE PHOSPHORYLASE-RELATED"/>
    <property type="match status" value="1"/>
</dbReference>
<dbReference type="Proteomes" id="UP000029622">
    <property type="component" value="Unassembled WGS sequence"/>
</dbReference>
<dbReference type="EMBL" id="AZTB01000001">
    <property type="protein sequence ID" value="KGG81401.1"/>
    <property type="molecule type" value="Genomic_DNA"/>
</dbReference>
<accession>A0A096DQ85</accession>
<keyword evidence="7 9" id="KW-0808">Transferase</keyword>
<dbReference type="GO" id="GO:0005737">
    <property type="term" value="C:cytoplasm"/>
    <property type="evidence" value="ECO:0007669"/>
    <property type="project" value="TreeGrafter"/>
</dbReference>
<comment type="catalytic activity">
    <reaction evidence="8">
        <text>a purine 2'-deoxy-D-ribonucleoside + phosphate = a purine nucleobase + 2-deoxy-alpha-D-ribose 1-phosphate</text>
        <dbReference type="Rhea" id="RHEA:36431"/>
        <dbReference type="ChEBI" id="CHEBI:26386"/>
        <dbReference type="ChEBI" id="CHEBI:43474"/>
        <dbReference type="ChEBI" id="CHEBI:57259"/>
        <dbReference type="ChEBI" id="CHEBI:142361"/>
        <dbReference type="EC" id="2.4.2.1"/>
    </reaction>
</comment>
<feature type="domain" description="Nucleoside phosphorylase" evidence="11">
    <location>
        <begin position="23"/>
        <end position="270"/>
    </location>
</feature>
<comment type="subunit">
    <text evidence="4">Homotrimer.</text>
</comment>
<dbReference type="STRING" id="1156417.Y919_00115"/>
<evidence type="ECO:0000256" key="9">
    <source>
        <dbReference type="PIRNR" id="PIRNR000477"/>
    </source>
</evidence>
<gene>
    <name evidence="12" type="ORF">Y919_00115</name>
</gene>
<comment type="similarity">
    <text evidence="3 9">Belongs to the PNP/MTAP phosphorylase family.</text>
</comment>
<sequence>MDLLNKIKESTNFIKERIDIEPKIGLILGSGLGSLAEEIENPTFIEYKEIPHFPTSTVKGHKGRLVIGELEGKKVIAMQGRFHYYEGYSLQEVTFPVRVMKALGVEKIIVTNAAGGVNKEFTPGDLMVIEDHINFAFDNPLIGKNYEELGPRFPDMSHAYSERLIDLTFKVGEELGIQMKRGTYVFMSGPTYETPAEIRMASFLGGDAVGMSTVPEVLVAVHSGIEVLGISCITNMAAGILDQPLDHSEVIETTIKVKNKFIKLVKNVLKEI</sequence>
<feature type="binding site" evidence="10">
    <location>
        <position position="193"/>
    </location>
    <ligand>
        <name>a purine D-ribonucleoside</name>
        <dbReference type="ChEBI" id="CHEBI:142355"/>
    </ligand>
</feature>
<evidence type="ECO:0000256" key="2">
    <source>
        <dbReference type="ARBA" id="ARBA00005058"/>
    </source>
</evidence>
<reference evidence="12 13" key="1">
    <citation type="submission" date="2013-12" db="EMBL/GenBank/DDBJ databases">
        <title>Draft genome sequence of Caloranaerobacter sp. H53214.</title>
        <authorList>
            <person name="Jiang L.J."/>
            <person name="Shao Z.Z."/>
            <person name="Long M.N."/>
        </authorList>
    </citation>
    <scope>NUCLEOTIDE SEQUENCE [LARGE SCALE GENOMIC DNA]</scope>
    <source>
        <strain evidence="12 13">H53214</strain>
    </source>
</reference>
<proteinExistence type="inferred from homology"/>
<dbReference type="SUPFAM" id="SSF53167">
    <property type="entry name" value="Purine and uridine phosphorylases"/>
    <property type="match status" value="1"/>
</dbReference>
<evidence type="ECO:0000256" key="1">
    <source>
        <dbReference type="ARBA" id="ARBA00002678"/>
    </source>
</evidence>
<dbReference type="AlphaFoldDB" id="A0A096DQ85"/>
<evidence type="ECO:0000256" key="8">
    <source>
        <dbReference type="ARBA" id="ARBA00048556"/>
    </source>
</evidence>
<evidence type="ECO:0000256" key="7">
    <source>
        <dbReference type="ARBA" id="ARBA00022679"/>
    </source>
</evidence>
<feature type="binding site" evidence="10">
    <location>
        <begin position="81"/>
        <end position="83"/>
    </location>
    <ligand>
        <name>phosphate</name>
        <dbReference type="ChEBI" id="CHEBI:43474"/>
    </ligand>
</feature>
<dbReference type="RefSeq" id="WP_035161123.1">
    <property type="nucleotide sequence ID" value="NZ_AZTB01000001.1"/>
</dbReference>
<keyword evidence="6 9" id="KW-0328">Glycosyltransferase</keyword>
<dbReference type="Pfam" id="PF01048">
    <property type="entry name" value="PNP_UDP_1"/>
    <property type="match status" value="1"/>
</dbReference>
<dbReference type="PIRSF" id="PIRSF000477">
    <property type="entry name" value="PurNPase"/>
    <property type="match status" value="1"/>
</dbReference>
<name>A0A096DQ85_9FIRM</name>
<dbReference type="GO" id="GO:0009116">
    <property type="term" value="P:nucleoside metabolic process"/>
    <property type="evidence" value="ECO:0007669"/>
    <property type="project" value="InterPro"/>
</dbReference>
<dbReference type="InterPro" id="IPR035994">
    <property type="entry name" value="Nucleoside_phosphorylase_sf"/>
</dbReference>
<dbReference type="FunFam" id="3.40.50.1580:FF:000010">
    <property type="entry name" value="Purine nucleoside phosphorylase"/>
    <property type="match status" value="1"/>
</dbReference>
<feature type="binding site" evidence="10">
    <location>
        <position position="235"/>
    </location>
    <ligand>
        <name>a purine D-ribonucleoside</name>
        <dbReference type="ChEBI" id="CHEBI:142355"/>
    </ligand>
</feature>
<evidence type="ECO:0000256" key="4">
    <source>
        <dbReference type="ARBA" id="ARBA00011233"/>
    </source>
</evidence>
<comment type="function">
    <text evidence="1">The purine nucleoside phosphorylases catalyze the phosphorolytic breakdown of the N-glycosidic bond in the beta-(deoxy)ribonucleoside molecules, with the formation of the corresponding free purine bases and pentose-1-phosphate. Cleaves guanosine, inosine, 2'-deoxyguanosine and 2'-deoxyinosine.</text>
</comment>
<protein>
    <recommendedName>
        <fullName evidence="9">Purine nucleoside phosphorylase</fullName>
        <ecNumber evidence="9">2.4.2.1</ecNumber>
    </recommendedName>
    <alternativeName>
        <fullName evidence="9">Inosine-guanosine phosphorylase</fullName>
    </alternativeName>
</protein>
<feature type="binding site" evidence="10">
    <location>
        <position position="61"/>
    </location>
    <ligand>
        <name>phosphate</name>
        <dbReference type="ChEBI" id="CHEBI:43474"/>
    </ligand>
</feature>